<dbReference type="EnsemblMetazoa" id="GAUT015497-RA">
    <property type="protein sequence ID" value="GAUT015497-PA"/>
    <property type="gene ID" value="GAUT015497"/>
</dbReference>
<keyword evidence="2" id="KW-1185">Reference proteome</keyword>
<dbReference type="VEuPathDB" id="VectorBase:GAUT015497"/>
<dbReference type="AlphaFoldDB" id="A0A1A9UUB2"/>
<reference evidence="1" key="1">
    <citation type="submission" date="2020-05" db="UniProtKB">
        <authorList>
            <consortium name="EnsemblMetazoa"/>
        </authorList>
    </citation>
    <scope>IDENTIFICATION</scope>
    <source>
        <strain evidence="1">TTRI</strain>
    </source>
</reference>
<name>A0A1A9UUB2_GLOAU</name>
<dbReference type="Proteomes" id="UP000078200">
    <property type="component" value="Unassembled WGS sequence"/>
</dbReference>
<organism evidence="1 2">
    <name type="scientific">Glossina austeni</name>
    <name type="common">Savannah tsetse fly</name>
    <dbReference type="NCBI Taxonomy" id="7395"/>
    <lineage>
        <taxon>Eukaryota</taxon>
        <taxon>Metazoa</taxon>
        <taxon>Ecdysozoa</taxon>
        <taxon>Arthropoda</taxon>
        <taxon>Hexapoda</taxon>
        <taxon>Insecta</taxon>
        <taxon>Pterygota</taxon>
        <taxon>Neoptera</taxon>
        <taxon>Endopterygota</taxon>
        <taxon>Diptera</taxon>
        <taxon>Brachycera</taxon>
        <taxon>Muscomorpha</taxon>
        <taxon>Hippoboscoidea</taxon>
        <taxon>Glossinidae</taxon>
        <taxon>Glossina</taxon>
    </lineage>
</organism>
<evidence type="ECO:0000313" key="1">
    <source>
        <dbReference type="EnsemblMetazoa" id="GAUT015497-PA"/>
    </source>
</evidence>
<proteinExistence type="predicted"/>
<sequence length="109" mass="12541">MKKTDGSIKKFYAFLKKNWLLPGVAQKKIHSLDTPTLKLIRSLIKMTLKGLEMHSDSRNTLGRLESSKSTLHSSSNFNQRINKKRRLTCNQQQCFTEVLEHPLNTQVGK</sequence>
<accession>A0A1A9UUB2</accession>
<evidence type="ECO:0000313" key="2">
    <source>
        <dbReference type="Proteomes" id="UP000078200"/>
    </source>
</evidence>
<protein>
    <submittedName>
        <fullName evidence="1">Uncharacterized protein</fullName>
    </submittedName>
</protein>